<protein>
    <recommendedName>
        <fullName evidence="5">Cellulose synthase</fullName>
    </recommendedName>
</protein>
<name>W9GZC4_9PROT</name>
<dbReference type="EMBL" id="AVFL01000013">
    <property type="protein sequence ID" value="EWY39280.1"/>
    <property type="molecule type" value="Genomic_DNA"/>
</dbReference>
<dbReference type="OrthoDB" id="7324591at2"/>
<dbReference type="Proteomes" id="UP000019486">
    <property type="component" value="Unassembled WGS sequence"/>
</dbReference>
<organism evidence="3 4">
    <name type="scientific">Skermanella stibiiresistens SB22</name>
    <dbReference type="NCBI Taxonomy" id="1385369"/>
    <lineage>
        <taxon>Bacteria</taxon>
        <taxon>Pseudomonadati</taxon>
        <taxon>Pseudomonadota</taxon>
        <taxon>Alphaproteobacteria</taxon>
        <taxon>Rhodospirillales</taxon>
        <taxon>Azospirillaceae</taxon>
        <taxon>Skermanella</taxon>
    </lineage>
</organism>
<dbReference type="RefSeq" id="WP_037454903.1">
    <property type="nucleotide sequence ID" value="NZ_AVFL01000013.1"/>
</dbReference>
<dbReference type="STRING" id="1385369.N825_07325"/>
<feature type="signal peptide" evidence="2">
    <location>
        <begin position="1"/>
        <end position="31"/>
    </location>
</feature>
<reference evidence="3 4" key="1">
    <citation type="submission" date="2013-08" db="EMBL/GenBank/DDBJ databases">
        <title>The genome sequence of Skermanella stibiiresistens.</title>
        <authorList>
            <person name="Zhu W."/>
            <person name="Wang G."/>
        </authorList>
    </citation>
    <scope>NUCLEOTIDE SEQUENCE [LARGE SCALE GENOMIC DNA]</scope>
    <source>
        <strain evidence="3 4">SB22</strain>
    </source>
</reference>
<accession>W9GZC4</accession>
<proteinExistence type="predicted"/>
<evidence type="ECO:0000256" key="1">
    <source>
        <dbReference type="SAM" id="MobiDB-lite"/>
    </source>
</evidence>
<evidence type="ECO:0000256" key="2">
    <source>
        <dbReference type="SAM" id="SignalP"/>
    </source>
</evidence>
<keyword evidence="4" id="KW-1185">Reference proteome</keyword>
<gene>
    <name evidence="3" type="ORF">N825_07325</name>
</gene>
<feature type="compositionally biased region" description="Basic and acidic residues" evidence="1">
    <location>
        <begin position="272"/>
        <end position="284"/>
    </location>
</feature>
<dbReference type="InterPro" id="IPR011990">
    <property type="entry name" value="TPR-like_helical_dom_sf"/>
</dbReference>
<keyword evidence="2" id="KW-0732">Signal</keyword>
<dbReference type="AlphaFoldDB" id="W9GZC4"/>
<evidence type="ECO:0000313" key="4">
    <source>
        <dbReference type="Proteomes" id="UP000019486"/>
    </source>
</evidence>
<evidence type="ECO:0000313" key="3">
    <source>
        <dbReference type="EMBL" id="EWY39280.1"/>
    </source>
</evidence>
<comment type="caution">
    <text evidence="3">The sequence shown here is derived from an EMBL/GenBank/DDBJ whole genome shotgun (WGS) entry which is preliminary data.</text>
</comment>
<sequence length="588" mass="63189">MRSPAILSASALAASTLAAVLLASVSTASLAQQDNQYRAMRQGVTVDLTVERAAPSADPMTGEQVDISTLRAYASRFDYQRVDDEIRRLKAQHPGWTPPTDLFAPKAAAVDERGLWASWERGDVAAVDRETAILRSLNPGWSPPAKLVELMEARRTRETIASAIGGGDWDGIMTLAKGKPDLFTCEHIENLWGLAEAQFNTGDKAAAYQTYGGALETCPTADLRLSTLQKALANRDTPALKALIEREQGLPKTAAEQNRFAGIVKDFGGDGDGGKGDGKSDGKRQVASAPDKMGEALGRLVKGRSDAAEVAWIERTARDKRETRAAEALGWYHFNARNWADAGTWFQTSMDWKPTAKAAEGLVYTYQKLGREEDARALAATWAGKVPKLKQVLATGGGSSRAASAFKEGDFATVLSLTEPGHGAEAATGQSLRGWTLMKLNRHAEAARAFEAALKQAAGDPAKASDAAQGLALAKNAQGLSREARAVIEATAVAPEKSAKVEAGILSQDALAAFNRGAFGETLRLIAQVRKLTPEDQSLAMVEAWSLYKSNRFAESETAFRRLAEVYGNSEAREGLRLSTAQLNRRWD</sequence>
<dbReference type="Gene3D" id="1.25.40.10">
    <property type="entry name" value="Tetratricopeptide repeat domain"/>
    <property type="match status" value="2"/>
</dbReference>
<feature type="region of interest" description="Disordered" evidence="1">
    <location>
        <begin position="266"/>
        <end position="295"/>
    </location>
</feature>
<dbReference type="SUPFAM" id="SSF48452">
    <property type="entry name" value="TPR-like"/>
    <property type="match status" value="2"/>
</dbReference>
<evidence type="ECO:0008006" key="5">
    <source>
        <dbReference type="Google" id="ProtNLM"/>
    </source>
</evidence>
<feature type="chain" id="PRO_5004920717" description="Cellulose synthase" evidence="2">
    <location>
        <begin position="32"/>
        <end position="588"/>
    </location>
</feature>